<feature type="region of interest" description="Disordered" evidence="4">
    <location>
        <begin position="1"/>
        <end position="123"/>
    </location>
</feature>
<gene>
    <name evidence="6" type="ORF">DTER00134_LOCUS13582</name>
</gene>
<evidence type="ECO:0000256" key="1">
    <source>
        <dbReference type="ARBA" id="ARBA00022723"/>
    </source>
</evidence>
<dbReference type="PANTHER" id="PTHR45931:SF3">
    <property type="entry name" value="RING ZINC FINGER-CONTAINING PROTEIN"/>
    <property type="match status" value="1"/>
</dbReference>
<sequence>MEAIEEAESRRPLFAPPRGPAAPFRPPSFTSHSAIPPPPSRSNRSRGLSFESHVFGPGPSPSRSRPHSYGAFRGRSHRTGEGSSNRSLPPLPHALFGMMDSDTDDSRDGYEYERGRHGRGPMLGRGRGGFGFGMGLFGGPFGGGMGGRGFGMQGLLAAGGRGSNLPPNLLFSDRDFTADDYEALCRLDESVENRTGATRAEINALPTEVVRKTKPQAGSAEQEGGERVEVLECAICIEEVQPGEVLRTTPCLHKFHKVRVGTNFK</sequence>
<organism evidence="6">
    <name type="scientific">Dunaliella tertiolecta</name>
    <name type="common">Green alga</name>
    <dbReference type="NCBI Taxonomy" id="3047"/>
    <lineage>
        <taxon>Eukaryota</taxon>
        <taxon>Viridiplantae</taxon>
        <taxon>Chlorophyta</taxon>
        <taxon>core chlorophytes</taxon>
        <taxon>Chlorophyceae</taxon>
        <taxon>CS clade</taxon>
        <taxon>Chlamydomonadales</taxon>
        <taxon>Dunaliellaceae</taxon>
        <taxon>Dunaliella</taxon>
    </lineage>
</organism>
<accession>A0A7S3VPG8</accession>
<dbReference type="InterPro" id="IPR013083">
    <property type="entry name" value="Znf_RING/FYVE/PHD"/>
</dbReference>
<dbReference type="Gene3D" id="3.30.40.10">
    <property type="entry name" value="Zinc/RING finger domain, C3HC4 (zinc finger)"/>
    <property type="match status" value="1"/>
</dbReference>
<dbReference type="GO" id="GO:0061630">
    <property type="term" value="F:ubiquitin protein ligase activity"/>
    <property type="evidence" value="ECO:0007669"/>
    <property type="project" value="TreeGrafter"/>
</dbReference>
<evidence type="ECO:0000256" key="2">
    <source>
        <dbReference type="ARBA" id="ARBA00022771"/>
    </source>
</evidence>
<dbReference type="PANTHER" id="PTHR45931">
    <property type="entry name" value="SI:CH211-59O9.10"/>
    <property type="match status" value="1"/>
</dbReference>
<dbReference type="InterPro" id="IPR001841">
    <property type="entry name" value="Znf_RING"/>
</dbReference>
<keyword evidence="2" id="KW-0863">Zinc-finger</keyword>
<dbReference type="EMBL" id="HBIP01022688">
    <property type="protein sequence ID" value="CAE0498509.1"/>
    <property type="molecule type" value="Transcribed_RNA"/>
</dbReference>
<name>A0A7S3VPG8_DUNTE</name>
<reference evidence="6" key="1">
    <citation type="submission" date="2021-01" db="EMBL/GenBank/DDBJ databases">
        <authorList>
            <person name="Corre E."/>
            <person name="Pelletier E."/>
            <person name="Niang G."/>
            <person name="Scheremetjew M."/>
            <person name="Finn R."/>
            <person name="Kale V."/>
            <person name="Holt S."/>
            <person name="Cochrane G."/>
            <person name="Meng A."/>
            <person name="Brown T."/>
            <person name="Cohen L."/>
        </authorList>
    </citation>
    <scope>NUCLEOTIDE SEQUENCE</scope>
    <source>
        <strain evidence="6">CCMP1320</strain>
    </source>
</reference>
<dbReference type="InterPro" id="IPR051834">
    <property type="entry name" value="RING_finger_E3_ligase"/>
</dbReference>
<dbReference type="Pfam" id="PF17123">
    <property type="entry name" value="zf-RING_11"/>
    <property type="match status" value="1"/>
</dbReference>
<dbReference type="SUPFAM" id="SSF57850">
    <property type="entry name" value="RING/U-box"/>
    <property type="match status" value="1"/>
</dbReference>
<feature type="compositionally biased region" description="Basic and acidic residues" evidence="4">
    <location>
        <begin position="104"/>
        <end position="115"/>
    </location>
</feature>
<protein>
    <recommendedName>
        <fullName evidence="5">RING-type domain-containing protein</fullName>
    </recommendedName>
</protein>
<evidence type="ECO:0000256" key="4">
    <source>
        <dbReference type="SAM" id="MobiDB-lite"/>
    </source>
</evidence>
<evidence type="ECO:0000256" key="3">
    <source>
        <dbReference type="ARBA" id="ARBA00022833"/>
    </source>
</evidence>
<keyword evidence="3" id="KW-0862">Zinc</keyword>
<feature type="domain" description="RING-type" evidence="5">
    <location>
        <begin position="232"/>
        <end position="257"/>
    </location>
</feature>
<dbReference type="GO" id="GO:0006511">
    <property type="term" value="P:ubiquitin-dependent protein catabolic process"/>
    <property type="evidence" value="ECO:0007669"/>
    <property type="project" value="TreeGrafter"/>
</dbReference>
<dbReference type="GO" id="GO:0008270">
    <property type="term" value="F:zinc ion binding"/>
    <property type="evidence" value="ECO:0007669"/>
    <property type="project" value="UniProtKB-KW"/>
</dbReference>
<proteinExistence type="predicted"/>
<keyword evidence="1" id="KW-0479">Metal-binding</keyword>
<feature type="compositionally biased region" description="Pro residues" evidence="4">
    <location>
        <begin position="14"/>
        <end position="26"/>
    </location>
</feature>
<dbReference type="GO" id="GO:0005634">
    <property type="term" value="C:nucleus"/>
    <property type="evidence" value="ECO:0007669"/>
    <property type="project" value="TreeGrafter"/>
</dbReference>
<evidence type="ECO:0000259" key="5">
    <source>
        <dbReference type="Pfam" id="PF17123"/>
    </source>
</evidence>
<evidence type="ECO:0000313" key="6">
    <source>
        <dbReference type="EMBL" id="CAE0498509.1"/>
    </source>
</evidence>
<dbReference type="AlphaFoldDB" id="A0A7S3VPG8"/>